<sequence>MFQQTSCFRIPASASLYLSMNARLKTDPRSGTREHHRESKTDVLPKPSVGVYKTSRLGRHLVPMATTSPSDNCPNCAAAVPTFRKLTPLSSNRVILPTSPRGSAAALNAQIPPGVLRIRELGDTASRRRRADPRSQDHHPTSGVCRTCG</sequence>
<reference evidence="2" key="1">
    <citation type="journal article" date="2020" name="Stud. Mycol.">
        <title>101 Dothideomycetes genomes: a test case for predicting lifestyles and emergence of pathogens.</title>
        <authorList>
            <person name="Haridas S."/>
            <person name="Albert R."/>
            <person name="Binder M."/>
            <person name="Bloem J."/>
            <person name="Labutti K."/>
            <person name="Salamov A."/>
            <person name="Andreopoulos B."/>
            <person name="Baker S."/>
            <person name="Barry K."/>
            <person name="Bills G."/>
            <person name="Bluhm B."/>
            <person name="Cannon C."/>
            <person name="Castanera R."/>
            <person name="Culley D."/>
            <person name="Daum C."/>
            <person name="Ezra D."/>
            <person name="Gonzalez J."/>
            <person name="Henrissat B."/>
            <person name="Kuo A."/>
            <person name="Liang C."/>
            <person name="Lipzen A."/>
            <person name="Lutzoni F."/>
            <person name="Magnuson J."/>
            <person name="Mondo S."/>
            <person name="Nolan M."/>
            <person name="Ohm R."/>
            <person name="Pangilinan J."/>
            <person name="Park H.-J."/>
            <person name="Ramirez L."/>
            <person name="Alfaro M."/>
            <person name="Sun H."/>
            <person name="Tritt A."/>
            <person name="Yoshinaga Y."/>
            <person name="Zwiers L.-H."/>
            <person name="Turgeon B."/>
            <person name="Goodwin S."/>
            <person name="Spatafora J."/>
            <person name="Crous P."/>
            <person name="Grigoriev I."/>
        </authorList>
    </citation>
    <scope>NUCLEOTIDE SEQUENCE</scope>
    <source>
        <strain evidence="2">CBS 379.55</strain>
    </source>
</reference>
<gene>
    <name evidence="2" type="ORF">EI97DRAFT_193208</name>
</gene>
<dbReference type="EMBL" id="ML986514">
    <property type="protein sequence ID" value="KAF2273046.1"/>
    <property type="molecule type" value="Genomic_DNA"/>
</dbReference>
<dbReference type="GeneID" id="54546794"/>
<organism evidence="2 3">
    <name type="scientific">Westerdykella ornata</name>
    <dbReference type="NCBI Taxonomy" id="318751"/>
    <lineage>
        <taxon>Eukaryota</taxon>
        <taxon>Fungi</taxon>
        <taxon>Dikarya</taxon>
        <taxon>Ascomycota</taxon>
        <taxon>Pezizomycotina</taxon>
        <taxon>Dothideomycetes</taxon>
        <taxon>Pleosporomycetidae</taxon>
        <taxon>Pleosporales</taxon>
        <taxon>Sporormiaceae</taxon>
        <taxon>Westerdykella</taxon>
    </lineage>
</organism>
<dbReference type="AlphaFoldDB" id="A0A6A6JBN4"/>
<feature type="region of interest" description="Disordered" evidence="1">
    <location>
        <begin position="126"/>
        <end position="149"/>
    </location>
</feature>
<dbReference type="RefSeq" id="XP_033650585.1">
    <property type="nucleotide sequence ID" value="XM_033793619.1"/>
</dbReference>
<keyword evidence="3" id="KW-1185">Reference proteome</keyword>
<evidence type="ECO:0000313" key="2">
    <source>
        <dbReference type="EMBL" id="KAF2273046.1"/>
    </source>
</evidence>
<feature type="compositionally biased region" description="Basic and acidic residues" evidence="1">
    <location>
        <begin position="126"/>
        <end position="140"/>
    </location>
</feature>
<evidence type="ECO:0000256" key="1">
    <source>
        <dbReference type="SAM" id="MobiDB-lite"/>
    </source>
</evidence>
<name>A0A6A6JBN4_WESOR</name>
<protein>
    <submittedName>
        <fullName evidence="2">Uncharacterized protein</fullName>
    </submittedName>
</protein>
<feature type="compositionally biased region" description="Basic and acidic residues" evidence="1">
    <location>
        <begin position="26"/>
        <end position="43"/>
    </location>
</feature>
<evidence type="ECO:0000313" key="3">
    <source>
        <dbReference type="Proteomes" id="UP000800097"/>
    </source>
</evidence>
<proteinExistence type="predicted"/>
<feature type="region of interest" description="Disordered" evidence="1">
    <location>
        <begin position="26"/>
        <end position="50"/>
    </location>
</feature>
<dbReference type="Proteomes" id="UP000800097">
    <property type="component" value="Unassembled WGS sequence"/>
</dbReference>
<accession>A0A6A6JBN4</accession>